<dbReference type="PANTHER" id="PTHR37422">
    <property type="entry name" value="TEICHURONIC ACID BIOSYNTHESIS PROTEIN TUAE"/>
    <property type="match status" value="1"/>
</dbReference>
<accession>A0ABT7NF27</accession>
<feature type="transmembrane region" description="Helical" evidence="5">
    <location>
        <begin position="350"/>
        <end position="369"/>
    </location>
</feature>
<comment type="caution">
    <text evidence="7">The sequence shown here is derived from an EMBL/GenBank/DDBJ whole genome shotgun (WGS) entry which is preliminary data.</text>
</comment>
<feature type="transmembrane region" description="Helical" evidence="5">
    <location>
        <begin position="318"/>
        <end position="343"/>
    </location>
</feature>
<feature type="transmembrane region" description="Helical" evidence="5">
    <location>
        <begin position="174"/>
        <end position="195"/>
    </location>
</feature>
<dbReference type="InterPro" id="IPR051533">
    <property type="entry name" value="WaaL-like"/>
</dbReference>
<evidence type="ECO:0000256" key="5">
    <source>
        <dbReference type="SAM" id="Phobius"/>
    </source>
</evidence>
<dbReference type="GO" id="GO:0016874">
    <property type="term" value="F:ligase activity"/>
    <property type="evidence" value="ECO:0007669"/>
    <property type="project" value="UniProtKB-KW"/>
</dbReference>
<sequence>MFRTRLPRWMAAFWGFVVYMPVGMNYAAFVLLLATLLAGGDLRGRAQRMRQNPMWWPIMAYVAWTLLVLALRPHYRETPNDLFHGLRIAATMLMALALTREEAIWALRAFLLTTVLGLVAIAIHVTIGLPDVQLWRAIVVMQGNKSINNALLFALVGAVAAVIGLAHLHDLRRWHWAGPAFAATVVMAVLVSVVLPSRTSLLAMLACIFAACFHQWRSHPKGLAVALVAACVVAALGVWQMPQSIKNKFELGVQELEEAQAGVASEASWVSRYYMYRETARMMLDAPVAGLGIGAWTSEWKRRAPKVIDYKNMPHNDYLWMGSQGGIPGLLSLLGIMLAGVWVAWRRADLTGRIGFVAVLTMLIAANLNSAMRDAQIGLSLLWIVFLCLRLVREEGSPWRGVFPPRLGGLLVSGGPPPARPL</sequence>
<feature type="transmembrane region" description="Helical" evidence="5">
    <location>
        <begin position="150"/>
        <end position="168"/>
    </location>
</feature>
<feature type="transmembrane region" description="Helical" evidence="5">
    <location>
        <begin position="54"/>
        <end position="71"/>
    </location>
</feature>
<name>A0ABT7NF27_9BURK</name>
<keyword evidence="4 5" id="KW-0472">Membrane</keyword>
<dbReference type="InterPro" id="IPR007016">
    <property type="entry name" value="O-antigen_ligase-rel_domated"/>
</dbReference>
<dbReference type="EMBL" id="JASZYV010000004">
    <property type="protein sequence ID" value="MDM0046542.1"/>
    <property type="molecule type" value="Genomic_DNA"/>
</dbReference>
<evidence type="ECO:0000256" key="4">
    <source>
        <dbReference type="ARBA" id="ARBA00023136"/>
    </source>
</evidence>
<dbReference type="Pfam" id="PF04932">
    <property type="entry name" value="Wzy_C"/>
    <property type="match status" value="1"/>
</dbReference>
<comment type="subcellular location">
    <subcellularLocation>
        <location evidence="1">Membrane</location>
        <topology evidence="1">Multi-pass membrane protein</topology>
    </subcellularLocation>
</comment>
<feature type="transmembrane region" description="Helical" evidence="5">
    <location>
        <begin position="222"/>
        <end position="239"/>
    </location>
</feature>
<evidence type="ECO:0000313" key="8">
    <source>
        <dbReference type="Proteomes" id="UP001174908"/>
    </source>
</evidence>
<evidence type="ECO:0000313" key="7">
    <source>
        <dbReference type="EMBL" id="MDM0046542.1"/>
    </source>
</evidence>
<organism evidence="7 8">
    <name type="scientific">Variovorax dokdonensis</name>
    <dbReference type="NCBI Taxonomy" id="344883"/>
    <lineage>
        <taxon>Bacteria</taxon>
        <taxon>Pseudomonadati</taxon>
        <taxon>Pseudomonadota</taxon>
        <taxon>Betaproteobacteria</taxon>
        <taxon>Burkholderiales</taxon>
        <taxon>Comamonadaceae</taxon>
        <taxon>Variovorax</taxon>
    </lineage>
</organism>
<evidence type="ECO:0000256" key="2">
    <source>
        <dbReference type="ARBA" id="ARBA00022692"/>
    </source>
</evidence>
<feature type="transmembrane region" description="Helical" evidence="5">
    <location>
        <begin position="83"/>
        <end position="99"/>
    </location>
</feature>
<feature type="transmembrane region" description="Helical" evidence="5">
    <location>
        <begin position="105"/>
        <end position="129"/>
    </location>
</feature>
<dbReference type="RefSeq" id="WP_286661668.1">
    <property type="nucleotide sequence ID" value="NZ_JASZYV010000004.1"/>
</dbReference>
<dbReference type="Proteomes" id="UP001174908">
    <property type="component" value="Unassembled WGS sequence"/>
</dbReference>
<evidence type="ECO:0000256" key="1">
    <source>
        <dbReference type="ARBA" id="ARBA00004141"/>
    </source>
</evidence>
<proteinExistence type="predicted"/>
<keyword evidence="8" id="KW-1185">Reference proteome</keyword>
<keyword evidence="3 5" id="KW-1133">Transmembrane helix</keyword>
<evidence type="ECO:0000259" key="6">
    <source>
        <dbReference type="Pfam" id="PF04932"/>
    </source>
</evidence>
<feature type="domain" description="O-antigen ligase-related" evidence="6">
    <location>
        <begin position="184"/>
        <end position="333"/>
    </location>
</feature>
<evidence type="ECO:0000256" key="3">
    <source>
        <dbReference type="ARBA" id="ARBA00022989"/>
    </source>
</evidence>
<dbReference type="PANTHER" id="PTHR37422:SF13">
    <property type="entry name" value="LIPOPOLYSACCHARIDE BIOSYNTHESIS PROTEIN PA4999-RELATED"/>
    <property type="match status" value="1"/>
</dbReference>
<feature type="transmembrane region" description="Helical" evidence="5">
    <location>
        <begin position="12"/>
        <end position="34"/>
    </location>
</feature>
<keyword evidence="2 5" id="KW-0812">Transmembrane</keyword>
<gene>
    <name evidence="7" type="ORF">QTH91_18775</name>
</gene>
<protein>
    <submittedName>
        <fullName evidence="7">O-antigen ligase family protein</fullName>
    </submittedName>
</protein>
<keyword evidence="7" id="KW-0436">Ligase</keyword>
<reference evidence="7" key="1">
    <citation type="submission" date="2023-06" db="EMBL/GenBank/DDBJ databases">
        <authorList>
            <person name="Jiang Y."/>
            <person name="Liu Q."/>
        </authorList>
    </citation>
    <scope>NUCLEOTIDE SEQUENCE</scope>
    <source>
        <strain evidence="7">CGMCC 1.12089</strain>
    </source>
</reference>